<dbReference type="EMBL" id="WWVF01000002">
    <property type="protein sequence ID" value="MZS87863.1"/>
    <property type="molecule type" value="Genomic_DNA"/>
</dbReference>
<dbReference type="Proteomes" id="UP000477285">
    <property type="component" value="Unassembled WGS sequence"/>
</dbReference>
<dbReference type="InterPro" id="IPR005119">
    <property type="entry name" value="LysR_subst-bd"/>
</dbReference>
<sequence>MMILDYYRIFYYVAQYKSFSKAADVMGNNQPNITRCMNILENELGCKLFIRSNRGVQLTIEGERLFEHVSIAIEQLVSGENELLKDKGLESGLVNIGASEIALRLFLLNELEVFHHRYPHVKLRISNHSTPQAVQALENGLVDFAVVTTPVALKKPLQRIPLYSFREILIGGEEYAETASNKHCLQDLQDIPLIGIAPGSSTRELYTQYFMRHNLPFSPDMEVATTDQIFPMVQHNLGIGFFPEELAAEHIAQGKIVQIPIEEPLPERKICLIRNVKRPQSIAARSLEEHLTSHRETE</sequence>
<dbReference type="InterPro" id="IPR000847">
    <property type="entry name" value="LysR_HTH_N"/>
</dbReference>
<protein>
    <submittedName>
        <fullName evidence="6">LysR family transcriptional regulator</fullName>
    </submittedName>
</protein>
<evidence type="ECO:0000313" key="6">
    <source>
        <dbReference type="EMBL" id="MZL33018.1"/>
    </source>
</evidence>
<proteinExistence type="inferred from homology"/>
<dbReference type="SUPFAM" id="SSF53850">
    <property type="entry name" value="Periplasmic binding protein-like II"/>
    <property type="match status" value="1"/>
</dbReference>
<keyword evidence="2" id="KW-0805">Transcription regulation</keyword>
<comment type="similarity">
    <text evidence="1">Belongs to the LysR transcriptional regulatory family.</text>
</comment>
<dbReference type="PANTHER" id="PTHR30419">
    <property type="entry name" value="HTH-TYPE TRANSCRIPTIONAL REGULATOR YBHD"/>
    <property type="match status" value="1"/>
</dbReference>
<evidence type="ECO:0000259" key="5">
    <source>
        <dbReference type="PROSITE" id="PS50931"/>
    </source>
</evidence>
<dbReference type="Pfam" id="PF03466">
    <property type="entry name" value="LysR_substrate"/>
    <property type="match status" value="1"/>
</dbReference>
<dbReference type="PANTHER" id="PTHR30419:SF8">
    <property type="entry name" value="NITROGEN ASSIMILATION TRANSCRIPTIONAL ACTIVATOR-RELATED"/>
    <property type="match status" value="1"/>
</dbReference>
<dbReference type="Gene3D" id="3.40.190.290">
    <property type="match status" value="1"/>
</dbReference>
<evidence type="ECO:0000256" key="3">
    <source>
        <dbReference type="ARBA" id="ARBA00023125"/>
    </source>
</evidence>
<dbReference type="AlphaFoldDB" id="A0A6L8T2S1"/>
<comment type="caution">
    <text evidence="6">The sequence shown here is derived from an EMBL/GenBank/DDBJ whole genome shotgun (WGS) entry which is preliminary data.</text>
</comment>
<dbReference type="GO" id="GO:0003677">
    <property type="term" value="F:DNA binding"/>
    <property type="evidence" value="ECO:0007669"/>
    <property type="project" value="UniProtKB-KW"/>
</dbReference>
<dbReference type="CDD" id="cd05466">
    <property type="entry name" value="PBP2_LTTR_substrate"/>
    <property type="match status" value="1"/>
</dbReference>
<dbReference type="SUPFAM" id="SSF46785">
    <property type="entry name" value="Winged helix' DNA-binding domain"/>
    <property type="match status" value="1"/>
</dbReference>
<evidence type="ECO:0000256" key="1">
    <source>
        <dbReference type="ARBA" id="ARBA00009437"/>
    </source>
</evidence>
<dbReference type="Pfam" id="PF00126">
    <property type="entry name" value="HTH_1"/>
    <property type="match status" value="1"/>
</dbReference>
<dbReference type="EMBL" id="WWVQ01000013">
    <property type="protein sequence ID" value="MZL33018.1"/>
    <property type="molecule type" value="Genomic_DNA"/>
</dbReference>
<dbReference type="GO" id="GO:0003700">
    <property type="term" value="F:DNA-binding transcription factor activity"/>
    <property type="evidence" value="ECO:0007669"/>
    <property type="project" value="InterPro"/>
</dbReference>
<dbReference type="Gene3D" id="1.10.10.10">
    <property type="entry name" value="Winged helix-like DNA-binding domain superfamily/Winged helix DNA-binding domain"/>
    <property type="match status" value="1"/>
</dbReference>
<feature type="domain" description="HTH lysR-type" evidence="5">
    <location>
        <begin position="2"/>
        <end position="59"/>
    </location>
</feature>
<evidence type="ECO:0000256" key="2">
    <source>
        <dbReference type="ARBA" id="ARBA00023015"/>
    </source>
</evidence>
<evidence type="ECO:0000313" key="7">
    <source>
        <dbReference type="EMBL" id="MZS87863.1"/>
    </source>
</evidence>
<accession>A0A6L8T2S1</accession>
<keyword evidence="3" id="KW-0238">DNA-binding</keyword>
<dbReference type="InterPro" id="IPR036390">
    <property type="entry name" value="WH_DNA-bd_sf"/>
</dbReference>
<dbReference type="InterPro" id="IPR050950">
    <property type="entry name" value="HTH-type_LysR_regulators"/>
</dbReference>
<name>A0A6L8T2S1_9FIRM</name>
<evidence type="ECO:0000313" key="8">
    <source>
        <dbReference type="Proteomes" id="UP000477156"/>
    </source>
</evidence>
<organism evidence="6 9">
    <name type="scientific">Blautia wexlerae</name>
    <dbReference type="NCBI Taxonomy" id="418240"/>
    <lineage>
        <taxon>Bacteria</taxon>
        <taxon>Bacillati</taxon>
        <taxon>Bacillota</taxon>
        <taxon>Clostridia</taxon>
        <taxon>Lachnospirales</taxon>
        <taxon>Lachnospiraceae</taxon>
        <taxon>Blautia</taxon>
    </lineage>
</organism>
<dbReference type="PROSITE" id="PS50931">
    <property type="entry name" value="HTH_LYSR"/>
    <property type="match status" value="1"/>
</dbReference>
<evidence type="ECO:0000256" key="4">
    <source>
        <dbReference type="ARBA" id="ARBA00023163"/>
    </source>
</evidence>
<dbReference type="GO" id="GO:0005829">
    <property type="term" value="C:cytosol"/>
    <property type="evidence" value="ECO:0007669"/>
    <property type="project" value="TreeGrafter"/>
</dbReference>
<dbReference type="OrthoDB" id="9778774at2"/>
<evidence type="ECO:0000313" key="9">
    <source>
        <dbReference type="Proteomes" id="UP000477285"/>
    </source>
</evidence>
<reference evidence="8 9" key="1">
    <citation type="journal article" date="2019" name="Nat. Med.">
        <title>A library of human gut bacterial isolates paired with longitudinal multiomics data enables mechanistic microbiome research.</title>
        <authorList>
            <person name="Poyet M."/>
            <person name="Groussin M."/>
            <person name="Gibbons S.M."/>
            <person name="Avila-Pacheco J."/>
            <person name="Jiang X."/>
            <person name="Kearney S.M."/>
            <person name="Perrotta A.R."/>
            <person name="Berdy B."/>
            <person name="Zhao S."/>
            <person name="Lieberman T.D."/>
            <person name="Swanson P.K."/>
            <person name="Smith M."/>
            <person name="Roesemann S."/>
            <person name="Alexander J.E."/>
            <person name="Rich S.A."/>
            <person name="Livny J."/>
            <person name="Vlamakis H."/>
            <person name="Clish C."/>
            <person name="Bullock K."/>
            <person name="Deik A."/>
            <person name="Scott J."/>
            <person name="Pierce K.A."/>
            <person name="Xavier R.J."/>
            <person name="Alm E.J."/>
        </authorList>
    </citation>
    <scope>NUCLEOTIDE SEQUENCE [LARGE SCALE GENOMIC DNA]</scope>
    <source>
        <strain evidence="6 9">BIOML-A1</strain>
        <strain evidence="7 8">BIOML-A12</strain>
    </source>
</reference>
<keyword evidence="4" id="KW-0804">Transcription</keyword>
<dbReference type="InterPro" id="IPR036388">
    <property type="entry name" value="WH-like_DNA-bd_sf"/>
</dbReference>
<dbReference type="Proteomes" id="UP000477156">
    <property type="component" value="Unassembled WGS sequence"/>
</dbReference>
<gene>
    <name evidence="7" type="ORF">GT712_01830</name>
    <name evidence="6" type="ORF">GT728_07335</name>
</gene>